<dbReference type="InterPro" id="IPR016036">
    <property type="entry name" value="Malonyl_transacylase_ACP-bd"/>
</dbReference>
<evidence type="ECO:0000256" key="1">
    <source>
        <dbReference type="ARBA" id="ARBA00013258"/>
    </source>
</evidence>
<proteinExistence type="predicted"/>
<evidence type="ECO:0000313" key="6">
    <source>
        <dbReference type="EMBL" id="GAG57681.1"/>
    </source>
</evidence>
<dbReference type="SMART" id="SM00827">
    <property type="entry name" value="PKS_AT"/>
    <property type="match status" value="1"/>
</dbReference>
<dbReference type="PANTHER" id="PTHR42681:SF1">
    <property type="entry name" value="MALONYL-COA-ACYL CARRIER PROTEIN TRANSACYLASE, MITOCHONDRIAL"/>
    <property type="match status" value="1"/>
</dbReference>
<evidence type="ECO:0000256" key="2">
    <source>
        <dbReference type="ARBA" id="ARBA00022679"/>
    </source>
</evidence>
<dbReference type="Gene3D" id="3.40.366.10">
    <property type="entry name" value="Malonyl-Coenzyme A Acyl Carrier Protein, domain 2"/>
    <property type="match status" value="1"/>
</dbReference>
<dbReference type="PANTHER" id="PTHR42681">
    <property type="entry name" value="MALONYL-COA-ACYL CARRIER PROTEIN TRANSACYLASE, MITOCHONDRIAL"/>
    <property type="match status" value="1"/>
</dbReference>
<organism evidence="6">
    <name type="scientific">marine sediment metagenome</name>
    <dbReference type="NCBI Taxonomy" id="412755"/>
    <lineage>
        <taxon>unclassified sequences</taxon>
        <taxon>metagenomes</taxon>
        <taxon>ecological metagenomes</taxon>
    </lineage>
</organism>
<dbReference type="InterPro" id="IPR050858">
    <property type="entry name" value="Mal-CoA-ACP_Trans/PKS_FabD"/>
</dbReference>
<feature type="domain" description="Malonyl-CoA:ACP transacylase (MAT)" evidence="5">
    <location>
        <begin position="1"/>
        <end position="150"/>
    </location>
</feature>
<dbReference type="InterPro" id="IPR001227">
    <property type="entry name" value="Ac_transferase_dom_sf"/>
</dbReference>
<dbReference type="SUPFAM" id="SSF55048">
    <property type="entry name" value="Probable ACP-binding domain of malonyl-CoA ACP transacylase"/>
    <property type="match status" value="1"/>
</dbReference>
<dbReference type="AlphaFoldDB" id="X1AC27"/>
<comment type="caution">
    <text evidence="6">The sequence shown here is derived from an EMBL/GenBank/DDBJ whole genome shotgun (WGS) entry which is preliminary data.</text>
</comment>
<dbReference type="SUPFAM" id="SSF52151">
    <property type="entry name" value="FabD/lysophospholipase-like"/>
    <property type="match status" value="1"/>
</dbReference>
<dbReference type="GO" id="GO:0005829">
    <property type="term" value="C:cytosol"/>
    <property type="evidence" value="ECO:0007669"/>
    <property type="project" value="TreeGrafter"/>
</dbReference>
<dbReference type="Pfam" id="PF00698">
    <property type="entry name" value="Acyl_transf_1"/>
    <property type="match status" value="1"/>
</dbReference>
<protein>
    <recommendedName>
        <fullName evidence="1">[acyl-carrier-protein] S-malonyltransferase</fullName>
        <ecNumber evidence="1">2.3.1.39</ecNumber>
    </recommendedName>
</protein>
<reference evidence="6" key="1">
    <citation type="journal article" date="2014" name="Front. Microbiol.">
        <title>High frequency of phylogenetically diverse reductive dehalogenase-homologous genes in deep subseafloor sedimentary metagenomes.</title>
        <authorList>
            <person name="Kawai M."/>
            <person name="Futagami T."/>
            <person name="Toyoda A."/>
            <person name="Takaki Y."/>
            <person name="Nishi S."/>
            <person name="Hori S."/>
            <person name="Arai W."/>
            <person name="Tsubouchi T."/>
            <person name="Morono Y."/>
            <person name="Uchiyama I."/>
            <person name="Ito T."/>
            <person name="Fujiyama A."/>
            <person name="Inagaki F."/>
            <person name="Takami H."/>
        </authorList>
    </citation>
    <scope>NUCLEOTIDE SEQUENCE</scope>
    <source>
        <strain evidence="6">Expedition CK06-06</strain>
    </source>
</reference>
<evidence type="ECO:0000259" key="5">
    <source>
        <dbReference type="SMART" id="SM00827"/>
    </source>
</evidence>
<evidence type="ECO:0000256" key="4">
    <source>
        <dbReference type="ARBA" id="ARBA00048462"/>
    </source>
</evidence>
<dbReference type="InterPro" id="IPR014043">
    <property type="entry name" value="Acyl_transferase_dom"/>
</dbReference>
<dbReference type="GO" id="GO:0006633">
    <property type="term" value="P:fatty acid biosynthetic process"/>
    <property type="evidence" value="ECO:0007669"/>
    <property type="project" value="TreeGrafter"/>
</dbReference>
<dbReference type="GO" id="GO:0004314">
    <property type="term" value="F:[acyl-carrier-protein] S-malonyltransferase activity"/>
    <property type="evidence" value="ECO:0007669"/>
    <property type="project" value="UniProtKB-EC"/>
</dbReference>
<keyword evidence="2" id="KW-0808">Transferase</keyword>
<gene>
    <name evidence="6" type="ORF">S01H4_16895</name>
</gene>
<dbReference type="InterPro" id="IPR016035">
    <property type="entry name" value="Acyl_Trfase/lysoPLipase"/>
</dbReference>
<dbReference type="EMBL" id="BART01007423">
    <property type="protein sequence ID" value="GAG57681.1"/>
    <property type="molecule type" value="Genomic_DNA"/>
</dbReference>
<dbReference type="EC" id="2.3.1.39" evidence="1"/>
<comment type="catalytic activity">
    <reaction evidence="4">
        <text>holo-[ACP] + malonyl-CoA = malonyl-[ACP] + CoA</text>
        <dbReference type="Rhea" id="RHEA:41792"/>
        <dbReference type="Rhea" id="RHEA-COMP:9623"/>
        <dbReference type="Rhea" id="RHEA-COMP:9685"/>
        <dbReference type="ChEBI" id="CHEBI:57287"/>
        <dbReference type="ChEBI" id="CHEBI:57384"/>
        <dbReference type="ChEBI" id="CHEBI:64479"/>
        <dbReference type="ChEBI" id="CHEBI:78449"/>
        <dbReference type="EC" id="2.3.1.39"/>
    </reaction>
</comment>
<keyword evidence="3" id="KW-0012">Acyltransferase</keyword>
<accession>X1AC27</accession>
<evidence type="ECO:0000256" key="3">
    <source>
        <dbReference type="ARBA" id="ARBA00023315"/>
    </source>
</evidence>
<name>X1AC27_9ZZZZ</name>
<sequence length="150" mass="16054">MALFNLFKSEGINPGIVGGHSLGEFAALVTAGVLNFEDGLKVVITRGKAMSETPPGVQCTMAAIFTSSEMVEKTLKELSAKNVSISNYNSTSQTVISGEVSAVESVVSAFSEKGTRAIKLNVSTAFHSKYVAHAEEKLKKFLKSIKFEIF</sequence>